<evidence type="ECO:0000256" key="4">
    <source>
        <dbReference type="ARBA" id="ARBA00023203"/>
    </source>
</evidence>
<dbReference type="OrthoDB" id="336240at2759"/>
<dbReference type="GO" id="GO:0051015">
    <property type="term" value="F:actin filament binding"/>
    <property type="evidence" value="ECO:0007669"/>
    <property type="project" value="TreeGrafter"/>
</dbReference>
<evidence type="ECO:0000313" key="6">
    <source>
        <dbReference type="EMBL" id="OAF67861.1"/>
    </source>
</evidence>
<protein>
    <recommendedName>
        <fullName evidence="8">Actin-related protein 2/3 complex subunit 4</fullName>
    </recommendedName>
</protein>
<dbReference type="GO" id="GO:0030041">
    <property type="term" value="P:actin filament polymerization"/>
    <property type="evidence" value="ECO:0007669"/>
    <property type="project" value="InterPro"/>
</dbReference>
<gene>
    <name evidence="6" type="ORF">A3Q56_04334</name>
</gene>
<dbReference type="PANTHER" id="PTHR22629">
    <property type="entry name" value="ARP2/3 COMPLEX 20 KD SUBUNIT"/>
    <property type="match status" value="1"/>
</dbReference>
<dbReference type="GO" id="GO:0034314">
    <property type="term" value="P:Arp2/3 complex-mediated actin nucleation"/>
    <property type="evidence" value="ECO:0007669"/>
    <property type="project" value="InterPro"/>
</dbReference>
<comment type="similarity">
    <text evidence="2">Belongs to the ARPC4 family.</text>
</comment>
<dbReference type="Proteomes" id="UP000078046">
    <property type="component" value="Unassembled WGS sequence"/>
</dbReference>
<keyword evidence="7" id="KW-1185">Reference proteome</keyword>
<sequence>MHLRTDNAFMKFYEKSKLERTKDMDLKTYATQAVNKQFVKYLNELTKGDVGICTLFNSVYGKMQTSNLKEMMKMIQSDVDMSIAYFFKKIGDDSNSTKFGLQSIYIVQIKQDKMSSEVKIQNIALKSYLTAIHRTLKVCFCIRNFDSQNVDGHNKPEVEIKCNNELLLTTFVISRNEKEKILIESSVNSVRISILIKQSDDLEKVLAHKLTRYFMRRAEELKILRRSPLPGYSISFLVTNRHIETMKSDEIITFFTTFMDQVDKTISDMKINVHSRGRAAAVEMLKLF</sequence>
<accession>A0A177B2M6</accession>
<comment type="caution">
    <text evidence="6">The sequence shown here is derived from an EMBL/GenBank/DDBJ whole genome shotgun (WGS) entry which is preliminary data.</text>
</comment>
<evidence type="ECO:0000256" key="1">
    <source>
        <dbReference type="ARBA" id="ARBA00004245"/>
    </source>
</evidence>
<keyword evidence="5" id="KW-0206">Cytoskeleton</keyword>
<evidence type="ECO:0000256" key="5">
    <source>
        <dbReference type="ARBA" id="ARBA00023212"/>
    </source>
</evidence>
<keyword evidence="4" id="KW-0009">Actin-binding</keyword>
<dbReference type="InterPro" id="IPR008384">
    <property type="entry name" value="ARPC4"/>
</dbReference>
<dbReference type="GO" id="GO:0005885">
    <property type="term" value="C:Arp2/3 protein complex"/>
    <property type="evidence" value="ECO:0007669"/>
    <property type="project" value="InterPro"/>
</dbReference>
<comment type="subcellular location">
    <subcellularLocation>
        <location evidence="1">Cytoplasm</location>
        <location evidence="1">Cytoskeleton</location>
    </subcellularLocation>
</comment>
<dbReference type="Pfam" id="PF05856">
    <property type="entry name" value="ARPC4"/>
    <property type="match status" value="1"/>
</dbReference>
<organism evidence="6 7">
    <name type="scientific">Intoshia linei</name>
    <dbReference type="NCBI Taxonomy" id="1819745"/>
    <lineage>
        <taxon>Eukaryota</taxon>
        <taxon>Metazoa</taxon>
        <taxon>Spiralia</taxon>
        <taxon>Lophotrochozoa</taxon>
        <taxon>Mesozoa</taxon>
        <taxon>Orthonectida</taxon>
        <taxon>Rhopaluridae</taxon>
        <taxon>Intoshia</taxon>
    </lineage>
</organism>
<dbReference type="Gene3D" id="3.30.1460.20">
    <property type="match status" value="1"/>
</dbReference>
<evidence type="ECO:0000256" key="2">
    <source>
        <dbReference type="ARBA" id="ARBA00005919"/>
    </source>
</evidence>
<evidence type="ECO:0008006" key="8">
    <source>
        <dbReference type="Google" id="ProtNLM"/>
    </source>
</evidence>
<keyword evidence="3" id="KW-0963">Cytoplasm</keyword>
<dbReference type="SUPFAM" id="SSF69645">
    <property type="entry name" value="Arp2/3 complex subunits"/>
    <property type="match status" value="1"/>
</dbReference>
<evidence type="ECO:0000256" key="3">
    <source>
        <dbReference type="ARBA" id="ARBA00022490"/>
    </source>
</evidence>
<name>A0A177B2M6_9BILA</name>
<proteinExistence type="inferred from homology"/>
<dbReference type="EMBL" id="LWCA01000558">
    <property type="protein sequence ID" value="OAF67861.1"/>
    <property type="molecule type" value="Genomic_DNA"/>
</dbReference>
<dbReference type="PANTHER" id="PTHR22629:SF0">
    <property type="entry name" value="ACTIN-RELATED PROTEIN 2_3 COMPLEX SUBUNIT 4"/>
    <property type="match status" value="1"/>
</dbReference>
<reference evidence="6 7" key="1">
    <citation type="submission" date="2016-04" db="EMBL/GenBank/DDBJ databases">
        <title>The genome of Intoshia linei affirms orthonectids as highly simplified spiralians.</title>
        <authorList>
            <person name="Mikhailov K.V."/>
            <person name="Slusarev G.S."/>
            <person name="Nikitin M.A."/>
            <person name="Logacheva M.D."/>
            <person name="Penin A."/>
            <person name="Aleoshin V."/>
            <person name="Panchin Y.V."/>
        </authorList>
    </citation>
    <scope>NUCLEOTIDE SEQUENCE [LARGE SCALE GENOMIC DNA]</scope>
    <source>
        <strain evidence="6">Intl2013</strain>
        <tissue evidence="6">Whole animal</tissue>
    </source>
</reference>
<dbReference type="InterPro" id="IPR034666">
    <property type="entry name" value="ARPC2/4"/>
</dbReference>
<evidence type="ECO:0000313" key="7">
    <source>
        <dbReference type="Proteomes" id="UP000078046"/>
    </source>
</evidence>
<dbReference type="AlphaFoldDB" id="A0A177B2M6"/>